<keyword evidence="1" id="KW-0812">Transmembrane</keyword>
<dbReference type="Proteomes" id="UP001141166">
    <property type="component" value="Unassembled WGS sequence"/>
</dbReference>
<dbReference type="AlphaFoldDB" id="A0A9X4B594"/>
<organism evidence="2 3">
    <name type="scientific">Enterococcus faecium</name>
    <name type="common">Streptococcus faecium</name>
    <dbReference type="NCBI Taxonomy" id="1352"/>
    <lineage>
        <taxon>Bacteria</taxon>
        <taxon>Bacillati</taxon>
        <taxon>Bacillota</taxon>
        <taxon>Bacilli</taxon>
        <taxon>Lactobacillales</taxon>
        <taxon>Enterococcaceae</taxon>
        <taxon>Enterococcus</taxon>
    </lineage>
</organism>
<feature type="transmembrane region" description="Helical" evidence="1">
    <location>
        <begin position="54"/>
        <end position="71"/>
    </location>
</feature>
<reference evidence="2" key="1">
    <citation type="submission" date="2022-05" db="EMBL/GenBank/DDBJ databases">
        <title>Draft genome sequences of Clostridium perfringens strains isolated from Peru.</title>
        <authorList>
            <person name="Hurtado R."/>
            <person name="Lima L."/>
            <person name="Sousa T."/>
            <person name="Jaiswal A.K."/>
            <person name="Tiwari S."/>
            <person name="Maturrano L."/>
            <person name="Brenig B."/>
            <person name="Azevedo V."/>
        </authorList>
    </citation>
    <scope>NUCLEOTIDE SEQUENCE</scope>
    <source>
        <strain evidence="2">CP4</strain>
    </source>
</reference>
<comment type="caution">
    <text evidence="2">The sequence shown here is derived from an EMBL/GenBank/DDBJ whole genome shotgun (WGS) entry which is preliminary data.</text>
</comment>
<evidence type="ECO:0000313" key="3">
    <source>
        <dbReference type="Proteomes" id="UP001141166"/>
    </source>
</evidence>
<dbReference type="EMBL" id="JAMWMK010000001">
    <property type="protein sequence ID" value="MDC4246544.1"/>
    <property type="molecule type" value="Genomic_DNA"/>
</dbReference>
<name>A0A9X4B594_ENTFC</name>
<evidence type="ECO:0000256" key="1">
    <source>
        <dbReference type="SAM" id="Phobius"/>
    </source>
</evidence>
<sequence>MYNEWLKLIGGKKNEEEIVTERFFIKENILHFDKLTIQLSNISKLYVGTRKIKIPPLAMVIVLLGLILLFTDFFREVGLVLTVLSGIYFYSIYQSYQSTKEYLVFELNSGDNYYLYFKESTFLKQVRNALETAFNHKIIYSEINIAEQKIIHGDHHIIYGDKANLNMGIQQGNIINSNNHDEHSSTTIGEIKDSTFHDSIIGNENKQENTLKDDYDWSMIEASLVASLASLHANDSVKKAVAEGLQAAQEKNKEKFEQTVRKNRKEFLSDIFINTTSNVFSQVIFNLLGVVM</sequence>
<keyword evidence="1" id="KW-1133">Transmembrane helix</keyword>
<dbReference type="RefSeq" id="WP_002325237.1">
    <property type="nucleotide sequence ID" value="NZ_CAACYB010000001.1"/>
</dbReference>
<protein>
    <submittedName>
        <fullName evidence="2">Uncharacterized protein</fullName>
    </submittedName>
</protein>
<keyword evidence="1" id="KW-0472">Membrane</keyword>
<accession>A0A9X4B594</accession>
<evidence type="ECO:0000313" key="2">
    <source>
        <dbReference type="EMBL" id="MDC4246544.1"/>
    </source>
</evidence>
<proteinExistence type="predicted"/>
<gene>
    <name evidence="2" type="ORF">M3X98_00515</name>
</gene>